<evidence type="ECO:0000313" key="1">
    <source>
        <dbReference type="EMBL" id="AJI24288.1"/>
    </source>
</evidence>
<sequence>MSEHEQLRVELRKIEKWEKDQKGLFFWERLARLPFSALDKVTPKFIHQKIEKLLDEIAKYVDNGGQYLANTSATLEKASAQLQEKKQLSIEDIQHLSLKEMDELAEHFIEVRKKNAQLQGATTGIGGIFTLAIDVPFVLGLTLKTLQEVAVSYGYDPTEQEERIFMVKCMQFSSSDIVGKRAILEELASGNRTQSLQQLQGWREVFLTYRDNLGWKKLFQMIPIAGMVFGAYINKQAISDIGEVGMMLYRKRRILEKVSQSQK</sequence>
<dbReference type="HOGENOM" id="CLU_083892_0_0_9"/>
<reference evidence="1 2" key="1">
    <citation type="journal article" date="2015" name="Genome Announc.">
        <title>Complete genome sequences for 35 biothreat assay-relevant bacillus species.</title>
        <authorList>
            <person name="Johnson S.L."/>
            <person name="Daligault H.E."/>
            <person name="Davenport K.W."/>
            <person name="Jaissle J."/>
            <person name="Frey K.G."/>
            <person name="Ladner J.T."/>
            <person name="Broomall S.M."/>
            <person name="Bishop-Lilly K.A."/>
            <person name="Bruce D.C."/>
            <person name="Gibbons H.S."/>
            <person name="Coyne S.R."/>
            <person name="Lo C.C."/>
            <person name="Meincke L."/>
            <person name="Munk A.C."/>
            <person name="Koroleva G.I."/>
            <person name="Rosenzweig C.N."/>
            <person name="Palacios G.F."/>
            <person name="Redden C.L."/>
            <person name="Minogue T.D."/>
            <person name="Chain P.S."/>
        </authorList>
    </citation>
    <scope>NUCLEOTIDE SEQUENCE [LARGE SCALE GENOMIC DNA]</scope>
    <source>
        <strain evidence="2">ATCC 14581 / DSM 32 / JCM 2506 / NBRC 15308 / NCIMB 9376 / NCTC 10342 / NRRL B-14308 / VKM B-512</strain>
    </source>
</reference>
<organism evidence="1 2">
    <name type="scientific">Priestia megaterium (strain ATCC 14581 / DSM 32 / CCUG 1817 / JCM 2506 / NBRC 15308 / NCIMB 9376 / NCTC 10342 / NRRL B-14308 / VKM B-512 / Ford 19)</name>
    <name type="common">Bacillus megaterium</name>
    <dbReference type="NCBI Taxonomy" id="1348623"/>
    <lineage>
        <taxon>Bacteria</taxon>
        <taxon>Bacillati</taxon>
        <taxon>Bacillota</taxon>
        <taxon>Bacilli</taxon>
        <taxon>Bacillales</taxon>
        <taxon>Bacillaceae</taxon>
        <taxon>Priestia</taxon>
    </lineage>
</organism>
<dbReference type="EMBL" id="CP009920">
    <property type="protein sequence ID" value="AJI24288.1"/>
    <property type="molecule type" value="Genomic_DNA"/>
</dbReference>
<gene>
    <name evidence="1" type="ORF">BG04_2747</name>
</gene>
<dbReference type="RefSeq" id="WP_034654654.1">
    <property type="nucleotide sequence ID" value="NZ_BCVB01000024.1"/>
</dbReference>
<name>A0A0B6AUA1_PRIM2</name>
<dbReference type="PANTHER" id="PTHR41260:SF1">
    <property type="entry name" value="PROTEIN ECSC"/>
    <property type="match status" value="1"/>
</dbReference>
<dbReference type="Proteomes" id="UP000031829">
    <property type="component" value="Chromosome"/>
</dbReference>
<protein>
    <submittedName>
        <fullName evidence="1">EcsC family protein</fullName>
    </submittedName>
</protein>
<dbReference type="GeneID" id="93640816"/>
<dbReference type="Pfam" id="PF12787">
    <property type="entry name" value="EcsC"/>
    <property type="match status" value="1"/>
</dbReference>
<evidence type="ECO:0000313" key="2">
    <source>
        <dbReference type="Proteomes" id="UP000031829"/>
    </source>
</evidence>
<accession>A0A0B6AUA1</accession>
<dbReference type="InterPro" id="IPR024787">
    <property type="entry name" value="EcsC"/>
</dbReference>
<dbReference type="KEGG" id="bmeg:BG04_2747"/>
<proteinExistence type="predicted"/>
<dbReference type="PANTHER" id="PTHR41260">
    <property type="entry name" value="PROTEIN ECSC"/>
    <property type="match status" value="1"/>
</dbReference>
<dbReference type="AlphaFoldDB" id="A0A0B6AUA1"/>